<dbReference type="OrthoDB" id="336240at2759"/>
<dbReference type="GO" id="GO:0005737">
    <property type="term" value="C:cytoplasm"/>
    <property type="evidence" value="ECO:0007669"/>
    <property type="project" value="UniProtKB-SubCell"/>
</dbReference>
<dbReference type="GO" id="GO:0000151">
    <property type="term" value="C:ubiquitin ligase complex"/>
    <property type="evidence" value="ECO:0007669"/>
    <property type="project" value="TreeGrafter"/>
</dbReference>
<dbReference type="Gene3D" id="1.10.8.10">
    <property type="entry name" value="DNA helicase RuvA subunit, C-terminal domain"/>
    <property type="match status" value="2"/>
</dbReference>
<dbReference type="CDD" id="cd14303">
    <property type="entry name" value="UBA1_KPC2"/>
    <property type="match status" value="1"/>
</dbReference>
<dbReference type="InParanoid" id="A0A1S3K7M3"/>
<organism evidence="5 6">
    <name type="scientific">Lingula anatina</name>
    <name type="common">Brachiopod</name>
    <name type="synonym">Lingula unguis</name>
    <dbReference type="NCBI Taxonomy" id="7574"/>
    <lineage>
        <taxon>Eukaryota</taxon>
        <taxon>Metazoa</taxon>
        <taxon>Spiralia</taxon>
        <taxon>Lophotrochozoa</taxon>
        <taxon>Brachiopoda</taxon>
        <taxon>Linguliformea</taxon>
        <taxon>Lingulata</taxon>
        <taxon>Lingulida</taxon>
        <taxon>Linguloidea</taxon>
        <taxon>Lingulidae</taxon>
        <taxon>Lingula</taxon>
    </lineage>
</organism>
<dbReference type="CDD" id="cd14304">
    <property type="entry name" value="UBA2_KPC2"/>
    <property type="match status" value="1"/>
</dbReference>
<sequence>MEGVDWLMDVPPDSTIDRIKKADQRHRAPTKEEICAATVAVPIKNAEAAAPEEEEVVDFHSEMRKILISLIEAGQRLLCLNPKAAKIFREAQDLMDQQTDPVVHVEPETLKQLTEMGFPENRATKALILNNMSPVQAMEWLLEHDSDVDIDEPLPEMKAAQKKVQKDTEATSKEKTDFMKPAKVSEILDTFKAYKRREFKANPRALRNLMEMGFPETEVVDALRVCQNNQDAACEWLLGDRRPQAEDLEVGLNPESSVYKAIMANPVVQLGLNNPRSILAFLNMLENPASTNHWLNDADTGPMLIQITRIYHAEKHSGNGAQAPAAGGPGS</sequence>
<evidence type="ECO:0000256" key="2">
    <source>
        <dbReference type="ARBA" id="ARBA00022490"/>
    </source>
</evidence>
<dbReference type="AlphaFoldDB" id="A0A1S3K7M3"/>
<dbReference type="KEGG" id="lak:106179509"/>
<dbReference type="Gene3D" id="1.10.260.100">
    <property type="match status" value="1"/>
</dbReference>
<name>A0A1S3K7M3_LINAN</name>
<dbReference type="PROSITE" id="PS50030">
    <property type="entry name" value="UBA"/>
    <property type="match status" value="2"/>
</dbReference>
<dbReference type="SMART" id="SM00165">
    <property type="entry name" value="UBA"/>
    <property type="match status" value="2"/>
</dbReference>
<dbReference type="PANTHER" id="PTHR46738:SF1">
    <property type="entry name" value="UBIQUITIN-ASSOCIATED DOMAIN-CONTAINING PROTEIN 1"/>
    <property type="match status" value="1"/>
</dbReference>
<dbReference type="InterPro" id="IPR052476">
    <property type="entry name" value="UBAC1"/>
</dbReference>
<dbReference type="GeneID" id="106179509"/>
<comment type="subcellular location">
    <subcellularLocation>
        <location evidence="1">Cytoplasm</location>
    </subcellularLocation>
</comment>
<dbReference type="SUPFAM" id="SSF46934">
    <property type="entry name" value="UBA-like"/>
    <property type="match status" value="2"/>
</dbReference>
<evidence type="ECO:0000313" key="6">
    <source>
        <dbReference type="RefSeq" id="XP_013418623.1"/>
    </source>
</evidence>
<evidence type="ECO:0000256" key="3">
    <source>
        <dbReference type="ARBA" id="ARBA00022737"/>
    </source>
</evidence>
<evidence type="ECO:0000256" key="1">
    <source>
        <dbReference type="ARBA" id="ARBA00004496"/>
    </source>
</evidence>
<dbReference type="InterPro" id="IPR041926">
    <property type="entry name" value="UBA1_UBAC1"/>
</dbReference>
<evidence type="ECO:0000259" key="4">
    <source>
        <dbReference type="PROSITE" id="PS50030"/>
    </source>
</evidence>
<evidence type="ECO:0000313" key="5">
    <source>
        <dbReference type="Proteomes" id="UP000085678"/>
    </source>
</evidence>
<protein>
    <submittedName>
        <fullName evidence="6">Ubiquitin-associated domain-containing protein 1</fullName>
    </submittedName>
</protein>
<dbReference type="STRING" id="7574.A0A1S3K7M3"/>
<dbReference type="Proteomes" id="UP000085678">
    <property type="component" value="Unplaced"/>
</dbReference>
<keyword evidence="5" id="KW-1185">Reference proteome</keyword>
<dbReference type="InterPro" id="IPR015940">
    <property type="entry name" value="UBA"/>
</dbReference>
<dbReference type="Pfam" id="PF22562">
    <property type="entry name" value="UBA_7"/>
    <property type="match status" value="2"/>
</dbReference>
<dbReference type="InterPro" id="IPR041927">
    <property type="entry name" value="UBA2_UBAC1"/>
</dbReference>
<keyword evidence="2" id="KW-0963">Cytoplasm</keyword>
<reference evidence="6" key="1">
    <citation type="submission" date="2025-08" db="UniProtKB">
        <authorList>
            <consortium name="RefSeq"/>
        </authorList>
    </citation>
    <scope>IDENTIFICATION</scope>
    <source>
        <tissue evidence="6">Gonads</tissue>
    </source>
</reference>
<dbReference type="FunCoup" id="A0A1S3K7M3">
    <property type="interactions" value="225"/>
</dbReference>
<dbReference type="RefSeq" id="XP_013418623.1">
    <property type="nucleotide sequence ID" value="XM_013563169.2"/>
</dbReference>
<gene>
    <name evidence="6" type="primary">LOC106179509</name>
</gene>
<dbReference type="PANTHER" id="PTHR46738">
    <property type="entry name" value="UBIQUITIN-ASSOCIATED DOMAIN-CONTAINING PROTEIN 1"/>
    <property type="match status" value="1"/>
</dbReference>
<feature type="domain" description="UBA" evidence="4">
    <location>
        <begin position="104"/>
        <end position="144"/>
    </location>
</feature>
<dbReference type="InterPro" id="IPR009060">
    <property type="entry name" value="UBA-like_sf"/>
</dbReference>
<keyword evidence="3" id="KW-0677">Repeat</keyword>
<feature type="domain" description="UBA" evidence="4">
    <location>
        <begin position="200"/>
        <end position="240"/>
    </location>
</feature>
<proteinExistence type="predicted"/>
<accession>A0A1S3K7M3</accession>